<gene>
    <name evidence="3" type="ORF">SAMN05216219_2824</name>
</gene>
<dbReference type="SUPFAM" id="SSF55797">
    <property type="entry name" value="PR-1-like"/>
    <property type="match status" value="1"/>
</dbReference>
<evidence type="ECO:0000313" key="3">
    <source>
        <dbReference type="EMBL" id="SFN97013.1"/>
    </source>
</evidence>
<dbReference type="STRING" id="995034.SAMN05216219_2824"/>
<dbReference type="Pfam" id="PF00188">
    <property type="entry name" value="CAP"/>
    <property type="match status" value="1"/>
</dbReference>
<reference evidence="4" key="1">
    <citation type="submission" date="2016-10" db="EMBL/GenBank/DDBJ databases">
        <authorList>
            <person name="Varghese N."/>
            <person name="Submissions S."/>
        </authorList>
    </citation>
    <scope>NUCLEOTIDE SEQUENCE [LARGE SCALE GENOMIC DNA]</scope>
    <source>
        <strain evidence="4">CGMCC 1.11101</strain>
    </source>
</reference>
<evidence type="ECO:0000256" key="1">
    <source>
        <dbReference type="SAM" id="MobiDB-lite"/>
    </source>
</evidence>
<feature type="compositionally biased region" description="Low complexity" evidence="1">
    <location>
        <begin position="211"/>
        <end position="256"/>
    </location>
</feature>
<organism evidence="3 4">
    <name type="scientific">Mycetocola miduiensis</name>
    <dbReference type="NCBI Taxonomy" id="995034"/>
    <lineage>
        <taxon>Bacteria</taxon>
        <taxon>Bacillati</taxon>
        <taxon>Actinomycetota</taxon>
        <taxon>Actinomycetes</taxon>
        <taxon>Micrococcales</taxon>
        <taxon>Microbacteriaceae</taxon>
        <taxon>Mycetocola</taxon>
    </lineage>
</organism>
<feature type="domain" description="SCP" evidence="2">
    <location>
        <begin position="96"/>
        <end position="204"/>
    </location>
</feature>
<evidence type="ECO:0000313" key="4">
    <source>
        <dbReference type="Proteomes" id="UP000198867"/>
    </source>
</evidence>
<keyword evidence="4" id="KW-1185">Reference proteome</keyword>
<dbReference type="InterPro" id="IPR014044">
    <property type="entry name" value="CAP_dom"/>
</dbReference>
<dbReference type="PANTHER" id="PTHR31157">
    <property type="entry name" value="SCP DOMAIN-CONTAINING PROTEIN"/>
    <property type="match status" value="1"/>
</dbReference>
<dbReference type="AlphaFoldDB" id="A0A1I5DCT0"/>
<dbReference type="Proteomes" id="UP000198867">
    <property type="component" value="Unassembled WGS sequence"/>
</dbReference>
<feature type="region of interest" description="Disordered" evidence="1">
    <location>
        <begin position="210"/>
        <end position="256"/>
    </location>
</feature>
<protein>
    <submittedName>
        <fullName evidence="3">Uncharacterized conserved protein YkwD, contains CAP (CSP/antigen 5/PR1) domain</fullName>
    </submittedName>
</protein>
<accession>A0A1I5DCT0</accession>
<sequence>MLGGAALRRPRKGDVYSQTFISTVGMTAFEENTIITNHAFKKRGRVTAVALAAVIGTTGIMAGPVAAQAAEPVSAQATAEPVVGGYTLSQARKIILDDTNTIRTGLGLKPVAESSALNTVAQNWTIKQANAGAMSHNPSYSSQYPSGWTTASENVAYGYSVTAVVAAWKASPGHYKNITQASANTLGIGVAANSSGRLYFTQNFATYPAGSTKAPVSSTPTPAPVTSTPTPAPVRSTPTPAPVSSTPSTPAPVTSTPTIRSAADFFAWARTLGAR</sequence>
<dbReference type="Gene3D" id="3.40.33.10">
    <property type="entry name" value="CAP"/>
    <property type="match status" value="1"/>
</dbReference>
<evidence type="ECO:0000259" key="2">
    <source>
        <dbReference type="Pfam" id="PF00188"/>
    </source>
</evidence>
<dbReference type="EMBL" id="FOVM01000009">
    <property type="protein sequence ID" value="SFN97013.1"/>
    <property type="molecule type" value="Genomic_DNA"/>
</dbReference>
<proteinExistence type="predicted"/>
<dbReference type="InterPro" id="IPR035940">
    <property type="entry name" value="CAP_sf"/>
</dbReference>
<dbReference type="PANTHER" id="PTHR31157:SF1">
    <property type="entry name" value="SCP DOMAIN-CONTAINING PROTEIN"/>
    <property type="match status" value="1"/>
</dbReference>
<dbReference type="CDD" id="cd05379">
    <property type="entry name" value="CAP_bacterial"/>
    <property type="match status" value="1"/>
</dbReference>
<name>A0A1I5DCT0_9MICO</name>